<dbReference type="GO" id="GO:0005886">
    <property type="term" value="C:plasma membrane"/>
    <property type="evidence" value="ECO:0007669"/>
    <property type="project" value="UniProtKB-SubCell"/>
</dbReference>
<feature type="transmembrane region" description="Helical" evidence="6">
    <location>
        <begin position="261"/>
        <end position="281"/>
    </location>
</feature>
<dbReference type="PANTHER" id="PTHR30485">
    <property type="entry name" value="NI/FE-HYDROGENASE 1 B-TYPE CYTOCHROME SUBUNIT"/>
    <property type="match status" value="1"/>
</dbReference>
<evidence type="ECO:0000256" key="1">
    <source>
        <dbReference type="ARBA" id="ARBA00004651"/>
    </source>
</evidence>
<dbReference type="RefSeq" id="WP_096382560.1">
    <property type="nucleotide sequence ID" value="NZ_AP017457.1"/>
</dbReference>
<dbReference type="InterPro" id="IPR011577">
    <property type="entry name" value="Cyt_b561_bac/Ni-Hgenase"/>
</dbReference>
<dbReference type="PANTHER" id="PTHR30485:SF0">
    <property type="entry name" value="NI_FE-HYDROGENASE 1 B-TYPE CYTOCHROME SUBUNIT-RELATED"/>
    <property type="match status" value="1"/>
</dbReference>
<feature type="transmembrane region" description="Helical" evidence="6">
    <location>
        <begin position="56"/>
        <end position="75"/>
    </location>
</feature>
<keyword evidence="5 6" id="KW-0472">Membrane</keyword>
<evidence type="ECO:0000259" key="7">
    <source>
        <dbReference type="Pfam" id="PF01292"/>
    </source>
</evidence>
<feature type="transmembrane region" description="Helical" evidence="6">
    <location>
        <begin position="178"/>
        <end position="197"/>
    </location>
</feature>
<evidence type="ECO:0000256" key="4">
    <source>
        <dbReference type="ARBA" id="ARBA00022989"/>
    </source>
</evidence>
<reference evidence="8 9" key="1">
    <citation type="journal article" date="2016" name="Genome Announc.">
        <title>Complete Genome Sequence of Aurantimicrobium minutum Type Strain KNCT, a Planktonic Ultramicrobacterium Isolated from River Water.</title>
        <authorList>
            <person name="Nakai R."/>
            <person name="Fujisawa T."/>
            <person name="Nakamura Y."/>
            <person name="Nishide H."/>
            <person name="Uchiyama I."/>
            <person name="Baba T."/>
            <person name="Toyoda A."/>
            <person name="Fujiyama A."/>
            <person name="Naganuma T."/>
            <person name="Niki H."/>
        </authorList>
    </citation>
    <scope>NUCLEOTIDE SEQUENCE [LARGE SCALE GENOMIC DNA]</scope>
    <source>
        <strain evidence="8 9">KNC</strain>
    </source>
</reference>
<dbReference type="GeneID" id="80452409"/>
<accession>A0A173LY29</accession>
<feature type="transmembrane region" description="Helical" evidence="6">
    <location>
        <begin position="119"/>
        <end position="139"/>
    </location>
</feature>
<dbReference type="AlphaFoldDB" id="A0A173LY29"/>
<gene>
    <name evidence="8" type="ORF">AUMI_112200</name>
</gene>
<dbReference type="KEGG" id="amin:AUMI_112200"/>
<dbReference type="GO" id="GO:0022904">
    <property type="term" value="P:respiratory electron transport chain"/>
    <property type="evidence" value="ECO:0007669"/>
    <property type="project" value="InterPro"/>
</dbReference>
<dbReference type="InterPro" id="IPR051542">
    <property type="entry name" value="Hydrogenase_cytochrome"/>
</dbReference>
<dbReference type="GO" id="GO:0009055">
    <property type="term" value="F:electron transfer activity"/>
    <property type="evidence" value="ECO:0007669"/>
    <property type="project" value="InterPro"/>
</dbReference>
<evidence type="ECO:0000256" key="5">
    <source>
        <dbReference type="ARBA" id="ARBA00023136"/>
    </source>
</evidence>
<organism evidence="8 9">
    <name type="scientific">Aurantimicrobium minutum</name>
    <dbReference type="NCBI Taxonomy" id="708131"/>
    <lineage>
        <taxon>Bacteria</taxon>
        <taxon>Bacillati</taxon>
        <taxon>Actinomycetota</taxon>
        <taxon>Actinomycetes</taxon>
        <taxon>Micrococcales</taxon>
        <taxon>Microbacteriaceae</taxon>
        <taxon>Aurantimicrobium</taxon>
    </lineage>
</organism>
<dbReference type="Gene3D" id="1.20.950.20">
    <property type="entry name" value="Transmembrane di-heme cytochromes, Chain C"/>
    <property type="match status" value="1"/>
</dbReference>
<dbReference type="SUPFAM" id="SSF81342">
    <property type="entry name" value="Transmembrane di-heme cytochromes"/>
    <property type="match status" value="1"/>
</dbReference>
<feature type="domain" description="Cytochrome b561 bacterial/Ni-hydrogenase" evidence="7">
    <location>
        <begin position="58"/>
        <end position="254"/>
    </location>
</feature>
<keyword evidence="3 6" id="KW-0812">Transmembrane</keyword>
<sequence length="298" mass="33891">MSVQRKQLVGYSAIALVVLAALILIAQWLRTLPEVERFITTYPGTTPLPENAPVGIPAWLAWQHFLNFFFLLFVIRTGWIIRSKKRPPAFWTPTKFRLNKNAPAQRIGLYHWFHIQMDFLWVLNGVIFIVLLFVTGQWMRIVPTSWDVFPNALSAGLQYASLDWPSDNAWVNYNSLQVLAYFLTVFIAAPIAIKTGLRLSPLWPKEGWMHRVFPEKLARSLHVIVLFYFFVFIVVHVTLVFTTGALRNLNIMFAGNDGTSWLGAGMFALSVVAMVIGWLLMRPSILKPIAAFSGKVQG</sequence>
<dbReference type="InterPro" id="IPR016174">
    <property type="entry name" value="Di-haem_cyt_TM"/>
</dbReference>
<dbReference type="Proteomes" id="UP000243847">
    <property type="component" value="Chromosome sequence1"/>
</dbReference>
<dbReference type="Pfam" id="PF01292">
    <property type="entry name" value="Ni_hydr_CYTB"/>
    <property type="match status" value="1"/>
</dbReference>
<evidence type="ECO:0000256" key="6">
    <source>
        <dbReference type="SAM" id="Phobius"/>
    </source>
</evidence>
<keyword evidence="4 6" id="KW-1133">Transmembrane helix</keyword>
<evidence type="ECO:0000313" key="9">
    <source>
        <dbReference type="Proteomes" id="UP000243847"/>
    </source>
</evidence>
<name>A0A173LY29_9MICO</name>
<proteinExistence type="predicted"/>
<evidence type="ECO:0000313" key="8">
    <source>
        <dbReference type="EMBL" id="BAU99762.1"/>
    </source>
</evidence>
<evidence type="ECO:0000256" key="3">
    <source>
        <dbReference type="ARBA" id="ARBA00022692"/>
    </source>
</evidence>
<feature type="transmembrane region" description="Helical" evidence="6">
    <location>
        <begin position="217"/>
        <end position="241"/>
    </location>
</feature>
<protein>
    <submittedName>
        <fullName evidence="8">Membrane protein CrgA</fullName>
    </submittedName>
</protein>
<comment type="subcellular location">
    <subcellularLocation>
        <location evidence="1">Cell membrane</location>
        <topology evidence="1">Multi-pass membrane protein</topology>
    </subcellularLocation>
</comment>
<keyword evidence="2" id="KW-1003">Cell membrane</keyword>
<dbReference type="OrthoDB" id="9795587at2"/>
<dbReference type="EMBL" id="AP017457">
    <property type="protein sequence ID" value="BAU99762.1"/>
    <property type="molecule type" value="Genomic_DNA"/>
</dbReference>
<feature type="transmembrane region" description="Helical" evidence="6">
    <location>
        <begin position="9"/>
        <end position="29"/>
    </location>
</feature>
<dbReference type="GO" id="GO:0020037">
    <property type="term" value="F:heme binding"/>
    <property type="evidence" value="ECO:0007669"/>
    <property type="project" value="TreeGrafter"/>
</dbReference>
<evidence type="ECO:0000256" key="2">
    <source>
        <dbReference type="ARBA" id="ARBA00022475"/>
    </source>
</evidence>